<keyword evidence="7" id="KW-1185">Reference proteome</keyword>
<accession>A0AA41S3U0</accession>
<dbReference type="SUPFAM" id="SSF81338">
    <property type="entry name" value="Aquaporin-like"/>
    <property type="match status" value="1"/>
</dbReference>
<dbReference type="EMBL" id="JAJJMA010093338">
    <property type="protein sequence ID" value="MCL7029712.1"/>
    <property type="molecule type" value="Genomic_DNA"/>
</dbReference>
<name>A0AA41S3U0_PAPNU</name>
<dbReference type="Pfam" id="PF00230">
    <property type="entry name" value="MIP"/>
    <property type="match status" value="1"/>
</dbReference>
<sequence length="125" mass="13593">MHIISISHWYSTEEGKNGDDKNHMPKNLTEKLLIGTTVLVFALDTIVIISSFETNTKTPNVLISIFIFICLSILRLATFPISGGYLNPAITFFAALLGVISFTRATIYIVARGDSKGGHVGSHAP</sequence>
<organism evidence="6 7">
    <name type="scientific">Papaver nudicaule</name>
    <name type="common">Iceland poppy</name>
    <dbReference type="NCBI Taxonomy" id="74823"/>
    <lineage>
        <taxon>Eukaryota</taxon>
        <taxon>Viridiplantae</taxon>
        <taxon>Streptophyta</taxon>
        <taxon>Embryophyta</taxon>
        <taxon>Tracheophyta</taxon>
        <taxon>Spermatophyta</taxon>
        <taxon>Magnoliopsida</taxon>
        <taxon>Ranunculales</taxon>
        <taxon>Papaveraceae</taxon>
        <taxon>Papaveroideae</taxon>
        <taxon>Papaver</taxon>
    </lineage>
</organism>
<reference evidence="6" key="1">
    <citation type="submission" date="2022-03" db="EMBL/GenBank/DDBJ databases">
        <title>A functionally conserved STORR gene fusion in Papaver species that diverged 16.8 million years ago.</title>
        <authorList>
            <person name="Catania T."/>
        </authorList>
    </citation>
    <scope>NUCLEOTIDE SEQUENCE</scope>
    <source>
        <strain evidence="6">S-191538</strain>
    </source>
</reference>
<evidence type="ECO:0000256" key="2">
    <source>
        <dbReference type="ARBA" id="ARBA00022692"/>
    </source>
</evidence>
<evidence type="ECO:0000256" key="4">
    <source>
        <dbReference type="ARBA" id="ARBA00023136"/>
    </source>
</evidence>
<keyword evidence="4 5" id="KW-0472">Membrane</keyword>
<feature type="transmembrane region" description="Helical" evidence="5">
    <location>
        <begin position="61"/>
        <end position="83"/>
    </location>
</feature>
<dbReference type="AlphaFoldDB" id="A0AA41S3U0"/>
<protein>
    <submittedName>
        <fullName evidence="6">Uncharacterized protein</fullName>
    </submittedName>
</protein>
<dbReference type="InterPro" id="IPR023271">
    <property type="entry name" value="Aquaporin-like"/>
</dbReference>
<keyword evidence="2 5" id="KW-0812">Transmembrane</keyword>
<gene>
    <name evidence="6" type="ORF">MKW94_023310</name>
</gene>
<evidence type="ECO:0000256" key="5">
    <source>
        <dbReference type="SAM" id="Phobius"/>
    </source>
</evidence>
<dbReference type="Gene3D" id="1.20.1080.10">
    <property type="entry name" value="Glycerol uptake facilitator protein"/>
    <property type="match status" value="1"/>
</dbReference>
<keyword evidence="3 5" id="KW-1133">Transmembrane helix</keyword>
<evidence type="ECO:0000313" key="7">
    <source>
        <dbReference type="Proteomes" id="UP001177140"/>
    </source>
</evidence>
<dbReference type="GO" id="GO:0016020">
    <property type="term" value="C:membrane"/>
    <property type="evidence" value="ECO:0007669"/>
    <property type="project" value="UniProtKB-SubCell"/>
</dbReference>
<evidence type="ECO:0000256" key="1">
    <source>
        <dbReference type="ARBA" id="ARBA00004141"/>
    </source>
</evidence>
<dbReference type="PANTHER" id="PTHR47002">
    <property type="entry name" value="AQUAPORIN-LIKE"/>
    <property type="match status" value="1"/>
</dbReference>
<feature type="transmembrane region" description="Helical" evidence="5">
    <location>
        <begin position="89"/>
        <end position="111"/>
    </location>
</feature>
<comment type="subcellular location">
    <subcellularLocation>
        <location evidence="1">Membrane</location>
        <topology evidence="1">Multi-pass membrane protein</topology>
    </subcellularLocation>
</comment>
<comment type="caution">
    <text evidence="6">The sequence shown here is derived from an EMBL/GenBank/DDBJ whole genome shotgun (WGS) entry which is preliminary data.</text>
</comment>
<evidence type="ECO:0000313" key="6">
    <source>
        <dbReference type="EMBL" id="MCL7029712.1"/>
    </source>
</evidence>
<dbReference type="GO" id="GO:0015267">
    <property type="term" value="F:channel activity"/>
    <property type="evidence" value="ECO:0007669"/>
    <property type="project" value="InterPro"/>
</dbReference>
<evidence type="ECO:0000256" key="3">
    <source>
        <dbReference type="ARBA" id="ARBA00022989"/>
    </source>
</evidence>
<proteinExistence type="predicted"/>
<feature type="transmembrane region" description="Helical" evidence="5">
    <location>
        <begin position="32"/>
        <end position="49"/>
    </location>
</feature>
<dbReference type="Proteomes" id="UP001177140">
    <property type="component" value="Unassembled WGS sequence"/>
</dbReference>
<dbReference type="PANTHER" id="PTHR47002:SF2">
    <property type="entry name" value="AQUAPORIN AQPAE.A-LIKE"/>
    <property type="match status" value="1"/>
</dbReference>
<dbReference type="InterPro" id="IPR000425">
    <property type="entry name" value="MIP"/>
</dbReference>